<feature type="domain" description="C2" evidence="13">
    <location>
        <begin position="1121"/>
        <end position="1238"/>
    </location>
</feature>
<keyword evidence="10 12" id="KW-0472">Membrane</keyword>
<feature type="region of interest" description="Disordered" evidence="11">
    <location>
        <begin position="1666"/>
        <end position="1732"/>
    </location>
</feature>
<dbReference type="Proteomes" id="UP000094389">
    <property type="component" value="Unassembled WGS sequence"/>
</dbReference>
<evidence type="ECO:0000256" key="4">
    <source>
        <dbReference type="ARBA" id="ARBA00022692"/>
    </source>
</evidence>
<dbReference type="Pfam" id="PF04124">
    <property type="entry name" value="Dor1"/>
    <property type="match status" value="1"/>
</dbReference>
<feature type="compositionally biased region" description="Low complexity" evidence="11">
    <location>
        <begin position="1714"/>
        <end position="1727"/>
    </location>
</feature>
<dbReference type="CDD" id="cd04052">
    <property type="entry name" value="C2B_Tricalbin-like"/>
    <property type="match status" value="1"/>
</dbReference>
<evidence type="ECO:0000256" key="1">
    <source>
        <dbReference type="ARBA" id="ARBA00004586"/>
    </source>
</evidence>
<dbReference type="PROSITE" id="PS51847">
    <property type="entry name" value="SMP"/>
    <property type="match status" value="1"/>
</dbReference>
<feature type="compositionally biased region" description="Polar residues" evidence="11">
    <location>
        <begin position="1680"/>
        <end position="1696"/>
    </location>
</feature>
<gene>
    <name evidence="15" type="ORF">CYBJADRAFT_189032</name>
</gene>
<feature type="domain" description="C2" evidence="13">
    <location>
        <begin position="1449"/>
        <end position="1569"/>
    </location>
</feature>
<protein>
    <submittedName>
        <fullName evidence="15">Uncharacterized protein</fullName>
    </submittedName>
</protein>
<dbReference type="Gene3D" id="2.60.40.150">
    <property type="entry name" value="C2 domain"/>
    <property type="match status" value="4"/>
</dbReference>
<evidence type="ECO:0000256" key="11">
    <source>
        <dbReference type="SAM" id="MobiDB-lite"/>
    </source>
</evidence>
<dbReference type="GO" id="GO:0008289">
    <property type="term" value="F:lipid binding"/>
    <property type="evidence" value="ECO:0007669"/>
    <property type="project" value="UniProtKB-KW"/>
</dbReference>
<dbReference type="InterPro" id="IPR031468">
    <property type="entry name" value="SMP_LBD"/>
</dbReference>
<evidence type="ECO:0000256" key="12">
    <source>
        <dbReference type="SAM" id="Phobius"/>
    </source>
</evidence>
<dbReference type="GO" id="GO:0061817">
    <property type="term" value="P:endoplasmic reticulum-plasma membrane tethering"/>
    <property type="evidence" value="ECO:0007669"/>
    <property type="project" value="InterPro"/>
</dbReference>
<dbReference type="OMA" id="EVMDHED"/>
<keyword evidence="16" id="KW-1185">Reference proteome</keyword>
<dbReference type="InterPro" id="IPR052455">
    <property type="entry name" value="Tricalbin_domain"/>
</dbReference>
<dbReference type="GeneID" id="30991724"/>
<feature type="domain" description="C2" evidence="13">
    <location>
        <begin position="1714"/>
        <end position="1830"/>
    </location>
</feature>
<evidence type="ECO:0000259" key="13">
    <source>
        <dbReference type="PROSITE" id="PS50004"/>
    </source>
</evidence>
<keyword evidence="7 12" id="KW-1133">Transmembrane helix</keyword>
<feature type="domain" description="C2" evidence="13">
    <location>
        <begin position="843"/>
        <end position="961"/>
    </location>
</feature>
<evidence type="ECO:0000256" key="9">
    <source>
        <dbReference type="ARBA" id="ARBA00023121"/>
    </source>
</evidence>
<dbReference type="SMART" id="SM00239">
    <property type="entry name" value="C2"/>
    <property type="match status" value="4"/>
</dbReference>
<evidence type="ECO:0000256" key="10">
    <source>
        <dbReference type="ARBA" id="ARBA00023136"/>
    </source>
</evidence>
<dbReference type="SUPFAM" id="SSF49562">
    <property type="entry name" value="C2 domain (Calcium/lipid-binding domain, CaLB)"/>
    <property type="match status" value="5"/>
</dbReference>
<keyword evidence="8" id="KW-0445">Lipid transport</keyword>
<dbReference type="EMBL" id="KV453927">
    <property type="protein sequence ID" value="ODV74865.1"/>
    <property type="molecule type" value="Genomic_DNA"/>
</dbReference>
<dbReference type="PROSITE" id="PS50004">
    <property type="entry name" value="C2"/>
    <property type="match status" value="4"/>
</dbReference>
<proteinExistence type="predicted"/>
<dbReference type="GO" id="GO:0005789">
    <property type="term" value="C:endoplasmic reticulum membrane"/>
    <property type="evidence" value="ECO:0007669"/>
    <property type="project" value="UniProtKB-SubCell"/>
</dbReference>
<dbReference type="Pfam" id="PF00168">
    <property type="entry name" value="C2"/>
    <property type="match status" value="5"/>
</dbReference>
<dbReference type="OrthoDB" id="1029639at2759"/>
<dbReference type="PANTHER" id="PTHR46980">
    <property type="entry name" value="TRICALBIN-1-RELATED"/>
    <property type="match status" value="1"/>
</dbReference>
<evidence type="ECO:0000259" key="14">
    <source>
        <dbReference type="PROSITE" id="PS51847"/>
    </source>
</evidence>
<feature type="transmembrane region" description="Helical" evidence="12">
    <location>
        <begin position="580"/>
        <end position="597"/>
    </location>
</feature>
<dbReference type="CDD" id="cd04040">
    <property type="entry name" value="C2D_Tricalbin-like"/>
    <property type="match status" value="1"/>
</dbReference>
<evidence type="ECO:0000256" key="3">
    <source>
        <dbReference type="ARBA" id="ARBA00022553"/>
    </source>
</evidence>
<dbReference type="RefSeq" id="XP_020071904.1">
    <property type="nucleotide sequence ID" value="XM_020217328.1"/>
</dbReference>
<organism evidence="15 16">
    <name type="scientific">Cyberlindnera jadinii (strain ATCC 18201 / CBS 1600 / BCRC 20928 / JCM 3617 / NBRC 0987 / NRRL Y-1542)</name>
    <name type="common">Torula yeast</name>
    <name type="synonym">Candida utilis</name>
    <dbReference type="NCBI Taxonomy" id="983966"/>
    <lineage>
        <taxon>Eukaryota</taxon>
        <taxon>Fungi</taxon>
        <taxon>Dikarya</taxon>
        <taxon>Ascomycota</taxon>
        <taxon>Saccharomycotina</taxon>
        <taxon>Saccharomycetes</taxon>
        <taxon>Phaffomycetales</taxon>
        <taxon>Phaffomycetaceae</taxon>
        <taxon>Cyberlindnera</taxon>
    </lineage>
</organism>
<reference evidence="15 16" key="1">
    <citation type="journal article" date="2016" name="Proc. Natl. Acad. Sci. U.S.A.">
        <title>Comparative genomics of biotechnologically important yeasts.</title>
        <authorList>
            <person name="Riley R."/>
            <person name="Haridas S."/>
            <person name="Wolfe K.H."/>
            <person name="Lopes M.R."/>
            <person name="Hittinger C.T."/>
            <person name="Goeker M."/>
            <person name="Salamov A.A."/>
            <person name="Wisecaver J.H."/>
            <person name="Long T.M."/>
            <person name="Calvey C.H."/>
            <person name="Aerts A.L."/>
            <person name="Barry K.W."/>
            <person name="Choi C."/>
            <person name="Clum A."/>
            <person name="Coughlan A.Y."/>
            <person name="Deshpande S."/>
            <person name="Douglass A.P."/>
            <person name="Hanson S.J."/>
            <person name="Klenk H.-P."/>
            <person name="LaButti K.M."/>
            <person name="Lapidus A."/>
            <person name="Lindquist E.A."/>
            <person name="Lipzen A.M."/>
            <person name="Meier-Kolthoff J.P."/>
            <person name="Ohm R.A."/>
            <person name="Otillar R.P."/>
            <person name="Pangilinan J.L."/>
            <person name="Peng Y."/>
            <person name="Rokas A."/>
            <person name="Rosa C.A."/>
            <person name="Scheuner C."/>
            <person name="Sibirny A.A."/>
            <person name="Slot J.C."/>
            <person name="Stielow J.B."/>
            <person name="Sun H."/>
            <person name="Kurtzman C.P."/>
            <person name="Blackwell M."/>
            <person name="Grigoriev I.V."/>
            <person name="Jeffries T.W."/>
        </authorList>
    </citation>
    <scope>NUCLEOTIDE SEQUENCE [LARGE SCALE GENOMIC DNA]</scope>
    <source>
        <strain evidence="16">ATCC 18201 / CBS 1600 / BCRC 20928 / JCM 3617 / NBRC 0987 / NRRL Y-1542</strain>
    </source>
</reference>
<dbReference type="PANTHER" id="PTHR46980:SF1">
    <property type="entry name" value="TRICALBIN-3"/>
    <property type="match status" value="1"/>
</dbReference>
<feature type="compositionally biased region" description="Polar residues" evidence="11">
    <location>
        <begin position="502"/>
        <end position="514"/>
    </location>
</feature>
<dbReference type="InterPro" id="IPR037762">
    <property type="entry name" value="C2C_Tricalbin"/>
</dbReference>
<dbReference type="CDD" id="cd04045">
    <property type="entry name" value="C2C_Tricalbin-like"/>
    <property type="match status" value="1"/>
</dbReference>
<dbReference type="GO" id="GO:0017119">
    <property type="term" value="C:Golgi transport complex"/>
    <property type="evidence" value="ECO:0007669"/>
    <property type="project" value="InterPro"/>
</dbReference>
<dbReference type="InterPro" id="IPR037765">
    <property type="entry name" value="C2B_Tricalbin"/>
</dbReference>
<dbReference type="InterPro" id="IPR007255">
    <property type="entry name" value="COG8"/>
</dbReference>
<dbReference type="Pfam" id="PF25669">
    <property type="entry name" value="SMP_MUG190-like"/>
    <property type="match status" value="1"/>
</dbReference>
<evidence type="ECO:0000313" key="16">
    <source>
        <dbReference type="Proteomes" id="UP000094389"/>
    </source>
</evidence>
<feature type="domain" description="SMP-LTD" evidence="14">
    <location>
        <begin position="645"/>
        <end position="852"/>
    </location>
</feature>
<evidence type="ECO:0000256" key="8">
    <source>
        <dbReference type="ARBA" id="ARBA00023055"/>
    </source>
</evidence>
<keyword evidence="4 12" id="KW-0812">Transmembrane</keyword>
<evidence type="ECO:0000256" key="5">
    <source>
        <dbReference type="ARBA" id="ARBA00022737"/>
    </source>
</evidence>
<keyword evidence="9" id="KW-0446">Lipid-binding</keyword>
<dbReference type="Pfam" id="PF24920">
    <property type="entry name" value="C2_TCB1"/>
    <property type="match status" value="1"/>
</dbReference>
<dbReference type="STRING" id="983966.A0A1E4S5U3"/>
<name>A0A1E4S5U3_CYBJN</name>
<dbReference type="InterPro" id="IPR000008">
    <property type="entry name" value="C2_dom"/>
</dbReference>
<dbReference type="InterPro" id="IPR037756">
    <property type="entry name" value="C2D_Tricalbin"/>
</dbReference>
<keyword evidence="3" id="KW-0597">Phosphoprotein</keyword>
<dbReference type="GO" id="GO:0006869">
    <property type="term" value="P:lipid transport"/>
    <property type="evidence" value="ECO:0007669"/>
    <property type="project" value="UniProtKB-KW"/>
</dbReference>
<keyword evidence="5" id="KW-0677">Repeat</keyword>
<feature type="transmembrane region" description="Helical" evidence="12">
    <location>
        <begin position="602"/>
        <end position="620"/>
    </location>
</feature>
<accession>A0A1E4S5U3</accession>
<feature type="compositionally biased region" description="Basic and acidic residues" evidence="11">
    <location>
        <begin position="515"/>
        <end position="528"/>
    </location>
</feature>
<keyword evidence="2" id="KW-0813">Transport</keyword>
<feature type="region of interest" description="Disordered" evidence="11">
    <location>
        <begin position="456"/>
        <end position="528"/>
    </location>
</feature>
<dbReference type="InterPro" id="IPR056910">
    <property type="entry name" value="TCB1-3_C2"/>
</dbReference>
<comment type="subcellular location">
    <subcellularLocation>
        <location evidence="1">Endoplasmic reticulum membrane</location>
    </subcellularLocation>
</comment>
<feature type="compositionally biased region" description="Basic and acidic residues" evidence="11">
    <location>
        <begin position="492"/>
        <end position="501"/>
    </location>
</feature>
<keyword evidence="6" id="KW-0256">Endoplasmic reticulum</keyword>
<evidence type="ECO:0000313" key="15">
    <source>
        <dbReference type="EMBL" id="ODV74865.1"/>
    </source>
</evidence>
<feature type="region of interest" description="Disordered" evidence="11">
    <location>
        <begin position="1837"/>
        <end position="1857"/>
    </location>
</feature>
<dbReference type="CDD" id="cd21678">
    <property type="entry name" value="SMP_TCB"/>
    <property type="match status" value="1"/>
</dbReference>
<evidence type="ECO:0000256" key="2">
    <source>
        <dbReference type="ARBA" id="ARBA00022448"/>
    </source>
</evidence>
<dbReference type="InterPro" id="IPR035892">
    <property type="entry name" value="C2_domain_sf"/>
</dbReference>
<evidence type="ECO:0000256" key="7">
    <source>
        <dbReference type="ARBA" id="ARBA00022989"/>
    </source>
</evidence>
<evidence type="ECO:0000256" key="6">
    <source>
        <dbReference type="ARBA" id="ARBA00022824"/>
    </source>
</evidence>
<sequence length="1857" mass="205368">MSHSGEIDTASLDVLLQELSGDLPKEVSPLLEDEELRGEILRYLNDISCIDSKEYLSSVPPTPASGFFTQEDRTLVQDIAELEAQGRSIETQLKSLIVQSQESIVQTKTQLNDAEVLFETQFSAIFNSIWRTFNEDELEEVKDQDQELYSLETDLNPEDNDSTFQSVVANVKNLIHENDETNKNLSIVLENMDQIINILDLPSLTGLCVKAGYYAEALEISSYTRRLAIRFPFSDLIREVESGIKNEMSQMLIGLIRLLRTNLKQSSIIKIMSYLRRIPPFSQVKDCDSQLKRIMLHTRYQFIKLELESLKPLNEGGMHEKYLKRSIELIREYGFSSIMTFKNVFPDNVADEMSLVKIEIVPEEEAAKEDKVEDDKSLGRIDSNFSDLTTALLLNARTQDNSAFLMDRKPGKPAPVGLGHAVLKFQFGQHPARARLNFLGGKQAQVWASRSDTALSNGSALAGSNPASKTTTTTTTTTKPAAVSSNGVGNAEEVKRSETDLSKTNSVANGATRSSVEKPIKQTATKDEKATVTETREVVLERFPWKNIGSFNEGKKFDSSYVTDSYLIKQFVTETFRGDWYWNVVLVVGLCFFSWLIARVRFGFFGFIFVLLCASSVYRAEYRRFERNVRDDILRINARERLEKKFETMEWLNNFLMKFWVIYMPALSETVMTIANETLKDLAPGYGIDALSLDEFTLGSKAPRIDSIKSYTKKGKDIVEWDWAFRFTPNDTSDMTKNEIDRKIDPKVALGVRVGKAMISKKLPILVEDMSVSGRAKITLELSADFPHIRLVSVSILEPPEIDFSLKPVGGDTFGLDVMSLVPGLKTLIKTLINSNVGPMLYAPNQLDVDVEELTAQAVPEAIGVVAVTTKGADFNESITPYVQISTGGDLTKYSRTDIKTKSNKACWNETKYILVNSLSDKLNFDVYDFSMEKKKGLLFGSHEVELGTLLQRDDLLDQKFPIELAGKKKGTINYDIRWFPTLSSKDDTEKEEESKETETPDSDVGIFKFTLRDIKGLNTSGTVTGKLNPKAELHLNGELVKEFRTLKNANEPSWEATTEVLVTEKTQSLVALTITDTGARDGVVIDSFKDSLENLAFNCAEGKDVFTMDKGSKVRLSAVWKPLSLSGAGSTHTPPIGTLRLHLRNAEQLLNLETVGDVDPYCKVLLSNRLKYQTAFHPDTCEPTFNELVYIPLTSTSQHVSLEVMDYQKVSKDRSLGSAIIPISQFIKKDSNGNFLFHDGSKDILSASLSLKKKKPKGTIYYSVSFIPAIPVYSLAELNELEEQEKTLALTKKQREEEAKGWEELYKKSPNDYEWIEIEDKEQAMLSKKEKMSLDQLLTYRSGSLIIHTVGGKLKKNGSFLQVLVDDQSSPSFVSTKSAGTKLDNQFGEAFIRDLPNSTFTIRNSKGRVVKDEEDILAQTTLKTIDLLKNGFDAPRTISFEGASVTIQFEYLPSAIKLPPSETILDTGKAKIEFLDAQGLKSADRNGKSDPFVSVMLGDIELFKSKVVKKTLNPTWNEGTTLPFMSRSRTQMQLKVMDWDRAGKNELIGETKLDISGVQPLTSETVTFKLHPQGTVRAKVTFSPEYIRPKVGAKEFGLNMSYLAGAPLKGVGAAANLATGAVGAGAGVVGAGAGAVTGGVGASADLVSEGVGNITKGGSSLIKSVLGGKKSHKGRPSMDESSSLNGDAKSVNSRATGHGSHSAIASAMEQQHQRTASQTTTFTQAAKGKKSTEGTLIIHNGKNLGKEAQLKVSLAINGTLKTIYKTKKTKATSGVIRWDDEVSFDAPKEAEVVFGGVVHHTFSKDTELGTATIKLSEVIDSPREITLSLGQGEISVSFRYSPDPDEPTDPAPPADW</sequence>